<dbReference type="Pfam" id="PF03781">
    <property type="entry name" value="FGE-sulfatase"/>
    <property type="match status" value="1"/>
</dbReference>
<feature type="domain" description="Sulfatase-modifying factor enzyme-like" evidence="2">
    <location>
        <begin position="17"/>
        <end position="190"/>
    </location>
</feature>
<dbReference type="EMBL" id="BNDW01000102">
    <property type="protein sequence ID" value="GHI26500.1"/>
    <property type="molecule type" value="Genomic_DNA"/>
</dbReference>
<proteinExistence type="predicted"/>
<dbReference type="PANTHER" id="PTHR23150">
    <property type="entry name" value="SULFATASE MODIFYING FACTOR 1, 2"/>
    <property type="match status" value="1"/>
</dbReference>
<evidence type="ECO:0000256" key="1">
    <source>
        <dbReference type="SAM" id="MobiDB-lite"/>
    </source>
</evidence>
<comment type="caution">
    <text evidence="3">The sequence shown here is derived from an EMBL/GenBank/DDBJ whole genome shotgun (WGS) entry which is preliminary data.</text>
</comment>
<evidence type="ECO:0000313" key="4">
    <source>
        <dbReference type="Proteomes" id="UP001052739"/>
    </source>
</evidence>
<dbReference type="InterPro" id="IPR042095">
    <property type="entry name" value="SUMF_sf"/>
</dbReference>
<dbReference type="Gene3D" id="3.90.1580.10">
    <property type="entry name" value="paralog of FGE (formylglycine-generating enzyme)"/>
    <property type="match status" value="1"/>
</dbReference>
<organism evidence="3 4">
    <name type="scientific">Streptomyces hydrogenans</name>
    <dbReference type="NCBI Taxonomy" id="1873719"/>
    <lineage>
        <taxon>Bacteria</taxon>
        <taxon>Bacillati</taxon>
        <taxon>Actinomycetota</taxon>
        <taxon>Actinomycetes</taxon>
        <taxon>Kitasatosporales</taxon>
        <taxon>Streptomycetaceae</taxon>
        <taxon>Streptomyces</taxon>
    </lineage>
</organism>
<protein>
    <recommendedName>
        <fullName evidence="2">Sulfatase-modifying factor enzyme-like domain-containing protein</fullName>
    </recommendedName>
</protein>
<dbReference type="InterPro" id="IPR005532">
    <property type="entry name" value="SUMF_dom"/>
</dbReference>
<gene>
    <name evidence="3" type="ORF">Shyd_78710</name>
</gene>
<evidence type="ECO:0000313" key="3">
    <source>
        <dbReference type="EMBL" id="GHI26500.1"/>
    </source>
</evidence>
<reference evidence="3" key="1">
    <citation type="submission" date="2024-05" db="EMBL/GenBank/DDBJ databases">
        <title>Whole genome shotgun sequence of Streptomyces hydrogenans NBRC 13475.</title>
        <authorList>
            <person name="Komaki H."/>
            <person name="Tamura T."/>
        </authorList>
    </citation>
    <scope>NUCLEOTIDE SEQUENCE</scope>
    <source>
        <strain evidence="3">NBRC 13475</strain>
    </source>
</reference>
<feature type="compositionally biased region" description="Gly residues" evidence="1">
    <location>
        <begin position="22"/>
        <end position="37"/>
    </location>
</feature>
<dbReference type="InterPro" id="IPR016187">
    <property type="entry name" value="CTDL_fold"/>
</dbReference>
<sequence length="195" mass="21066">MLPGPWWSQCGRTPGPGPARQGAGGGGAEPAEGFPGGGEGPVRRVLLAPFLIDVCAVTDEQFACFVDATGCVPDAERIGWSYVFAGFLPAVLRRGSPRPARTPRWCGVAGARWDRPEGPGATTAGRWGHPVAHVSWNDAQAYGRWAGKCLPTEAEWEYAARGGLERKRYPWGDELDPEGRYRCTIWPGTFPSRNT</sequence>
<dbReference type="InterPro" id="IPR051043">
    <property type="entry name" value="Sulfatase_Mod_Factor_Kinase"/>
</dbReference>
<evidence type="ECO:0000259" key="2">
    <source>
        <dbReference type="Pfam" id="PF03781"/>
    </source>
</evidence>
<name>A0ABQ3PNB1_9ACTN</name>
<dbReference type="Proteomes" id="UP001052739">
    <property type="component" value="Unassembled WGS sequence"/>
</dbReference>
<keyword evidence="4" id="KW-1185">Reference proteome</keyword>
<dbReference type="PANTHER" id="PTHR23150:SF19">
    <property type="entry name" value="FORMYLGLYCINE-GENERATING ENZYME"/>
    <property type="match status" value="1"/>
</dbReference>
<accession>A0ABQ3PNB1</accession>
<feature type="region of interest" description="Disordered" evidence="1">
    <location>
        <begin position="1"/>
        <end position="37"/>
    </location>
</feature>
<dbReference type="SUPFAM" id="SSF56436">
    <property type="entry name" value="C-type lectin-like"/>
    <property type="match status" value="1"/>
</dbReference>